<dbReference type="InterPro" id="IPR012336">
    <property type="entry name" value="Thioredoxin-like_fold"/>
</dbReference>
<dbReference type="Gene3D" id="3.40.30.10">
    <property type="entry name" value="Glutaredoxin"/>
    <property type="match status" value="1"/>
</dbReference>
<evidence type="ECO:0000313" key="3">
    <source>
        <dbReference type="Proteomes" id="UP001230289"/>
    </source>
</evidence>
<dbReference type="EMBL" id="JAVFCB010000006">
    <property type="protein sequence ID" value="MDQ4214476.1"/>
    <property type="molecule type" value="Genomic_DNA"/>
</dbReference>
<organism evidence="2 3">
    <name type="scientific">Microbacterium capsulatum</name>
    <dbReference type="NCBI Taxonomy" id="3041921"/>
    <lineage>
        <taxon>Bacteria</taxon>
        <taxon>Bacillati</taxon>
        <taxon>Actinomycetota</taxon>
        <taxon>Actinomycetes</taxon>
        <taxon>Micrococcales</taxon>
        <taxon>Microbacteriaceae</taxon>
        <taxon>Microbacterium</taxon>
    </lineage>
</organism>
<dbReference type="RefSeq" id="WP_308489420.1">
    <property type="nucleotide sequence ID" value="NZ_JAVFCB010000006.1"/>
</dbReference>
<dbReference type="Proteomes" id="UP001230289">
    <property type="component" value="Unassembled WGS sequence"/>
</dbReference>
<feature type="domain" description="Thioredoxin-like fold" evidence="1">
    <location>
        <begin position="1"/>
        <end position="71"/>
    </location>
</feature>
<accession>A0ABU0XHC6</accession>
<evidence type="ECO:0000259" key="1">
    <source>
        <dbReference type="Pfam" id="PF13192"/>
    </source>
</evidence>
<reference evidence="2 3" key="1">
    <citation type="submission" date="2023-08" db="EMBL/GenBank/DDBJ databases">
        <title>Microbacterium sp. nov., isolated from a waste landfill.</title>
        <authorList>
            <person name="Wen W."/>
        </authorList>
    </citation>
    <scope>NUCLEOTIDE SEQUENCE [LARGE SCALE GENOMIC DNA]</scope>
    <source>
        <strain evidence="2 3">ASV81</strain>
    </source>
</reference>
<keyword evidence="3" id="KW-1185">Reference proteome</keyword>
<proteinExistence type="predicted"/>
<sequence>MRIEILTIEDCPNSPAAEREVRRALDDLGIRADPVVRVIRTPEEAAATAFAGSPTILVDGVDAIAGSAPITDLACRVYLTPAGPAGAPTAEMLIPAIRASRGT</sequence>
<dbReference type="Pfam" id="PF13192">
    <property type="entry name" value="Thioredoxin_3"/>
    <property type="match status" value="1"/>
</dbReference>
<protein>
    <recommendedName>
        <fullName evidence="1">Thioredoxin-like fold domain-containing protein</fullName>
    </recommendedName>
</protein>
<evidence type="ECO:0000313" key="2">
    <source>
        <dbReference type="EMBL" id="MDQ4214476.1"/>
    </source>
</evidence>
<gene>
    <name evidence="2" type="ORF">RBR11_11195</name>
</gene>
<name>A0ABU0XHC6_9MICO</name>
<comment type="caution">
    <text evidence="2">The sequence shown here is derived from an EMBL/GenBank/DDBJ whole genome shotgun (WGS) entry which is preliminary data.</text>
</comment>